<accession>A0A423PL92</accession>
<evidence type="ECO:0008006" key="20">
    <source>
        <dbReference type="Google" id="ProtNLM"/>
    </source>
</evidence>
<keyword evidence="8" id="KW-0625">Polysaccharide transport</keyword>
<evidence type="ECO:0000313" key="19">
    <source>
        <dbReference type="Proteomes" id="UP000285310"/>
    </source>
</evidence>
<keyword evidence="14" id="KW-0449">Lipoprotein</keyword>
<dbReference type="Gene3D" id="3.10.560.10">
    <property type="entry name" value="Outer membrane lipoprotein wza domain like"/>
    <property type="match status" value="2"/>
</dbReference>
<evidence type="ECO:0000256" key="8">
    <source>
        <dbReference type="ARBA" id="ARBA00023047"/>
    </source>
</evidence>
<evidence type="ECO:0000256" key="15">
    <source>
        <dbReference type="SAM" id="MobiDB-lite"/>
    </source>
</evidence>
<dbReference type="Proteomes" id="UP000285310">
    <property type="component" value="Unassembled WGS sequence"/>
</dbReference>
<evidence type="ECO:0000259" key="16">
    <source>
        <dbReference type="Pfam" id="PF02563"/>
    </source>
</evidence>
<dbReference type="InParanoid" id="A0A423PL92"/>
<dbReference type="GO" id="GO:0015159">
    <property type="term" value="F:polysaccharide transmembrane transporter activity"/>
    <property type="evidence" value="ECO:0007669"/>
    <property type="project" value="InterPro"/>
</dbReference>
<dbReference type="PANTHER" id="PTHR33619:SF3">
    <property type="entry name" value="POLYSACCHARIDE EXPORT PROTEIN GFCE-RELATED"/>
    <property type="match status" value="1"/>
</dbReference>
<feature type="domain" description="Polysaccharide export protein N-terminal" evidence="16">
    <location>
        <begin position="130"/>
        <end position="224"/>
    </location>
</feature>
<evidence type="ECO:0000256" key="5">
    <source>
        <dbReference type="ARBA" id="ARBA00022597"/>
    </source>
</evidence>
<evidence type="ECO:0000256" key="3">
    <source>
        <dbReference type="ARBA" id="ARBA00022448"/>
    </source>
</evidence>
<dbReference type="InterPro" id="IPR003715">
    <property type="entry name" value="Poly_export_N"/>
</dbReference>
<feature type="domain" description="SLBB" evidence="17">
    <location>
        <begin position="230"/>
        <end position="309"/>
    </location>
</feature>
<comment type="similarity">
    <text evidence="2">Belongs to the BexD/CtrA/VexA family.</text>
</comment>
<feature type="domain" description="SLBB" evidence="17">
    <location>
        <begin position="315"/>
        <end position="408"/>
    </location>
</feature>
<comment type="caution">
    <text evidence="18">The sequence shown here is derived from an EMBL/GenBank/DDBJ whole genome shotgun (WGS) entry which is preliminary data.</text>
</comment>
<protein>
    <recommendedName>
        <fullName evidence="20">Soluble ligand binding domain-containing protein</fullName>
    </recommendedName>
</protein>
<evidence type="ECO:0000256" key="12">
    <source>
        <dbReference type="ARBA" id="ARBA00023139"/>
    </source>
</evidence>
<comment type="subcellular location">
    <subcellularLocation>
        <location evidence="1">Cell outer membrane</location>
        <topology evidence="1">Multi-pass membrane protein</topology>
    </subcellularLocation>
</comment>
<evidence type="ECO:0000256" key="11">
    <source>
        <dbReference type="ARBA" id="ARBA00023136"/>
    </source>
</evidence>
<keyword evidence="5" id="KW-0762">Sugar transport</keyword>
<evidence type="ECO:0000256" key="10">
    <source>
        <dbReference type="ARBA" id="ARBA00023114"/>
    </source>
</evidence>
<evidence type="ECO:0000256" key="7">
    <source>
        <dbReference type="ARBA" id="ARBA00022729"/>
    </source>
</evidence>
<sequence>MGTAPGRTGQCMSDNSHKNGPLGRKFGGNVTTQKKRQCAATPALALCLVLAALGGCALPGYDAGSFTDHWYSFGDDKASTYEDDLSHQRDIDYEPSVVQITPGLISHLKRIKSQKTLPQDVKSLTGGRVSGNYEVGVGDILQVVVFGHPELTNPGGGSGGGSGGSSRQSGQVDTSGQLVNAQGKIYFPYVGQIQAANRTLTEIRQSLRDGLGEYIRQPQVDVRVRQYRSQRVYISGDIDRPCTVPITDIDLTVVQALDACSSLSSKQGGGTGVRNIRLIRNQQSTLIDLNQVYAEGLDIPLQSSDRLLVDDTANRVFMVGEFDQQTSLPYAVGGLSLSDALATVGGVDLATADTSKIAVIRGFVNGHDFDQGGVQTSTHPKIYTLDMSTPTGLLLANQFRLQPRDVVFAPPASFVNFNRALALILPSINAITSSYLLYDRVGN</sequence>
<evidence type="ECO:0000313" key="18">
    <source>
        <dbReference type="EMBL" id="ROO26370.1"/>
    </source>
</evidence>
<evidence type="ECO:0000256" key="14">
    <source>
        <dbReference type="ARBA" id="ARBA00023288"/>
    </source>
</evidence>
<proteinExistence type="inferred from homology"/>
<feature type="region of interest" description="Disordered" evidence="15">
    <location>
        <begin position="152"/>
        <end position="174"/>
    </location>
</feature>
<evidence type="ECO:0000256" key="2">
    <source>
        <dbReference type="ARBA" id="ARBA00009450"/>
    </source>
</evidence>
<dbReference type="InterPro" id="IPR049712">
    <property type="entry name" value="Poly_export"/>
</dbReference>
<keyword evidence="3" id="KW-0813">Transport</keyword>
<evidence type="ECO:0000256" key="13">
    <source>
        <dbReference type="ARBA" id="ARBA00023237"/>
    </source>
</evidence>
<keyword evidence="11" id="KW-0472">Membrane</keyword>
<keyword evidence="9" id="KW-0406">Ion transport</keyword>
<keyword evidence="10" id="KW-0626">Porin</keyword>
<dbReference type="GO" id="GO:0006811">
    <property type="term" value="P:monoatomic ion transport"/>
    <property type="evidence" value="ECO:0007669"/>
    <property type="project" value="UniProtKB-KW"/>
</dbReference>
<keyword evidence="13" id="KW-0998">Cell outer membrane</keyword>
<evidence type="ECO:0000256" key="1">
    <source>
        <dbReference type="ARBA" id="ARBA00004571"/>
    </source>
</evidence>
<dbReference type="Pfam" id="PF22461">
    <property type="entry name" value="SLBB_2"/>
    <property type="match status" value="2"/>
</dbReference>
<dbReference type="OrthoDB" id="9808421at2"/>
<name>A0A423PL92_9GAMM</name>
<evidence type="ECO:0000256" key="9">
    <source>
        <dbReference type="ARBA" id="ARBA00023065"/>
    </source>
</evidence>
<dbReference type="Pfam" id="PF02563">
    <property type="entry name" value="Poly_export"/>
    <property type="match status" value="1"/>
</dbReference>
<evidence type="ECO:0000256" key="4">
    <source>
        <dbReference type="ARBA" id="ARBA00022452"/>
    </source>
</evidence>
<dbReference type="FunCoup" id="A0A423PL92">
    <property type="interactions" value="59"/>
</dbReference>
<dbReference type="AlphaFoldDB" id="A0A423PL92"/>
<dbReference type="GO" id="GO:0009279">
    <property type="term" value="C:cell outer membrane"/>
    <property type="evidence" value="ECO:0007669"/>
    <property type="project" value="UniProtKB-SubCell"/>
</dbReference>
<organism evidence="18 19">
    <name type="scientific">Salinisphaera japonica YTM-1</name>
    <dbReference type="NCBI Taxonomy" id="1209778"/>
    <lineage>
        <taxon>Bacteria</taxon>
        <taxon>Pseudomonadati</taxon>
        <taxon>Pseudomonadota</taxon>
        <taxon>Gammaproteobacteria</taxon>
        <taxon>Salinisphaerales</taxon>
        <taxon>Salinisphaeraceae</taxon>
        <taxon>Salinisphaera</taxon>
    </lineage>
</organism>
<dbReference type="EMBL" id="AYKG01000036">
    <property type="protein sequence ID" value="ROO26370.1"/>
    <property type="molecule type" value="Genomic_DNA"/>
</dbReference>
<dbReference type="Gene3D" id="3.30.1950.10">
    <property type="entry name" value="wza like domain"/>
    <property type="match status" value="1"/>
</dbReference>
<keyword evidence="12" id="KW-0564">Palmitate</keyword>
<dbReference type="PANTHER" id="PTHR33619">
    <property type="entry name" value="POLYSACCHARIDE EXPORT PROTEIN GFCE-RELATED"/>
    <property type="match status" value="1"/>
</dbReference>
<dbReference type="GO" id="GO:0046930">
    <property type="term" value="C:pore complex"/>
    <property type="evidence" value="ECO:0007669"/>
    <property type="project" value="UniProtKB-KW"/>
</dbReference>
<keyword evidence="7" id="KW-0732">Signal</keyword>
<keyword evidence="4" id="KW-1134">Transmembrane beta strand</keyword>
<dbReference type="GO" id="GO:0015288">
    <property type="term" value="F:porin activity"/>
    <property type="evidence" value="ECO:0007669"/>
    <property type="project" value="UniProtKB-KW"/>
</dbReference>
<dbReference type="InterPro" id="IPR054765">
    <property type="entry name" value="SLBB_dom"/>
</dbReference>
<feature type="compositionally biased region" description="Gly residues" evidence="15">
    <location>
        <begin position="154"/>
        <end position="164"/>
    </location>
</feature>
<evidence type="ECO:0000256" key="6">
    <source>
        <dbReference type="ARBA" id="ARBA00022692"/>
    </source>
</evidence>
<keyword evidence="6" id="KW-0812">Transmembrane</keyword>
<gene>
    <name evidence="18" type="ORF">SAJA_11430</name>
</gene>
<keyword evidence="19" id="KW-1185">Reference proteome</keyword>
<evidence type="ECO:0000259" key="17">
    <source>
        <dbReference type="Pfam" id="PF22461"/>
    </source>
</evidence>
<feature type="region of interest" description="Disordered" evidence="15">
    <location>
        <begin position="1"/>
        <end position="28"/>
    </location>
</feature>
<reference evidence="18 19" key="1">
    <citation type="submission" date="2013-10" db="EMBL/GenBank/DDBJ databases">
        <title>Salinisphaera japonica YTM-1 Genome Sequencing.</title>
        <authorList>
            <person name="Lai Q."/>
            <person name="Li C."/>
            <person name="Shao Z."/>
        </authorList>
    </citation>
    <scope>NUCLEOTIDE SEQUENCE [LARGE SCALE GENOMIC DNA]</scope>
    <source>
        <strain evidence="18 19">YTM-1</strain>
    </source>
</reference>